<dbReference type="Proteomes" id="UP000236569">
    <property type="component" value="Unassembled WGS sequence"/>
</dbReference>
<dbReference type="InterPro" id="IPR018060">
    <property type="entry name" value="HTH_AraC"/>
</dbReference>
<dbReference type="AlphaFoldDB" id="A0A2I9D055"/>
<dbReference type="GO" id="GO:0003700">
    <property type="term" value="F:DNA-binding transcription factor activity"/>
    <property type="evidence" value="ECO:0007669"/>
    <property type="project" value="InterPro"/>
</dbReference>
<keyword evidence="6" id="KW-1185">Reference proteome</keyword>
<sequence>MVFTSESQVSGSPLVESVWRAESERAGSFTSLAVTRSELVFTRHGGMTSAVLRGPESRATVAHVPPDAEFLGITFRLGVFVPTLPPAHLLDRHAVLPATGGTFWLHDESLPVPDSQDADAFVDRLVRLGLLRLEPTVDLLLNSDLPGRPATLRTLQRRFLHATGLSSRSVLTIERARRAAALLQTGAAIPDVVHDLGYTDQPHLTRALRHLIGQTPARILGEVWPHSPLSSQELGRQDPAAE</sequence>
<evidence type="ECO:0000256" key="3">
    <source>
        <dbReference type="ARBA" id="ARBA00023163"/>
    </source>
</evidence>
<dbReference type="SUPFAM" id="SSF46689">
    <property type="entry name" value="Homeodomain-like"/>
    <property type="match status" value="1"/>
</dbReference>
<accession>A0A2I9D055</accession>
<dbReference type="InterPro" id="IPR009057">
    <property type="entry name" value="Homeodomain-like_sf"/>
</dbReference>
<evidence type="ECO:0000256" key="1">
    <source>
        <dbReference type="ARBA" id="ARBA00023015"/>
    </source>
</evidence>
<dbReference type="RefSeq" id="WP_201262792.1">
    <property type="nucleotide sequence ID" value="NZ_BFAG01000019.1"/>
</dbReference>
<dbReference type="EMBL" id="BFAG01000019">
    <property type="protein sequence ID" value="GBF07882.1"/>
    <property type="molecule type" value="Genomic_DNA"/>
</dbReference>
<dbReference type="SMART" id="SM00342">
    <property type="entry name" value="HTH_ARAC"/>
    <property type="match status" value="1"/>
</dbReference>
<dbReference type="Pfam" id="PF12833">
    <property type="entry name" value="HTH_18"/>
    <property type="match status" value="1"/>
</dbReference>
<name>A0A2I9D055_9DEIO</name>
<comment type="caution">
    <text evidence="5">The sequence shown here is derived from an EMBL/GenBank/DDBJ whole genome shotgun (WGS) entry which is preliminary data.</text>
</comment>
<dbReference type="Gene3D" id="1.10.10.60">
    <property type="entry name" value="Homeodomain-like"/>
    <property type="match status" value="1"/>
</dbReference>
<proteinExistence type="predicted"/>
<feature type="domain" description="HTH araC/xylS-type" evidence="4">
    <location>
        <begin position="151"/>
        <end position="222"/>
    </location>
</feature>
<organism evidence="5 6">
    <name type="scientific">Deinococcus aerius</name>
    <dbReference type="NCBI Taxonomy" id="200253"/>
    <lineage>
        <taxon>Bacteria</taxon>
        <taxon>Thermotogati</taxon>
        <taxon>Deinococcota</taxon>
        <taxon>Deinococci</taxon>
        <taxon>Deinococcales</taxon>
        <taxon>Deinococcaceae</taxon>
        <taxon>Deinococcus</taxon>
    </lineage>
</organism>
<dbReference type="PROSITE" id="PS01124">
    <property type="entry name" value="HTH_ARAC_FAMILY_2"/>
    <property type="match status" value="1"/>
</dbReference>
<dbReference type="PANTHER" id="PTHR46796">
    <property type="entry name" value="HTH-TYPE TRANSCRIPTIONAL ACTIVATOR RHAS-RELATED"/>
    <property type="match status" value="1"/>
</dbReference>
<evidence type="ECO:0000256" key="2">
    <source>
        <dbReference type="ARBA" id="ARBA00023125"/>
    </source>
</evidence>
<dbReference type="InterPro" id="IPR050204">
    <property type="entry name" value="AraC_XylS_family_regulators"/>
</dbReference>
<protein>
    <submittedName>
        <fullName evidence="5">Transcriptional regulator, AraC family</fullName>
    </submittedName>
</protein>
<reference evidence="6" key="1">
    <citation type="submission" date="2018-01" db="EMBL/GenBank/DDBJ databases">
        <title>Draft Genome Sequence of the Radioresistant Bacterium Deinococcus aerius TR0125, Isolated from the Higher Atmosphere above Japan.</title>
        <authorList>
            <person name="Satoh K."/>
            <person name="Arai H."/>
            <person name="Sanzen T."/>
            <person name="Kawaguchi Y."/>
            <person name="Hayashi H."/>
            <person name="Yokobori S."/>
            <person name="Yamagishi A."/>
            <person name="Oono Y."/>
            <person name="Narumi I."/>
        </authorList>
    </citation>
    <scope>NUCLEOTIDE SEQUENCE [LARGE SCALE GENOMIC DNA]</scope>
    <source>
        <strain evidence="6">TR0125</strain>
    </source>
</reference>
<dbReference type="GO" id="GO:0043565">
    <property type="term" value="F:sequence-specific DNA binding"/>
    <property type="evidence" value="ECO:0007669"/>
    <property type="project" value="InterPro"/>
</dbReference>
<keyword evidence="1" id="KW-0805">Transcription regulation</keyword>
<keyword evidence="2" id="KW-0238">DNA-binding</keyword>
<evidence type="ECO:0000259" key="4">
    <source>
        <dbReference type="PROSITE" id="PS01124"/>
    </source>
</evidence>
<gene>
    <name evidence="5" type="ORF">DAERI_190015</name>
</gene>
<evidence type="ECO:0000313" key="5">
    <source>
        <dbReference type="EMBL" id="GBF07882.1"/>
    </source>
</evidence>
<keyword evidence="3" id="KW-0804">Transcription</keyword>
<evidence type="ECO:0000313" key="6">
    <source>
        <dbReference type="Proteomes" id="UP000236569"/>
    </source>
</evidence>